<dbReference type="PANTHER" id="PTHR15512">
    <property type="entry name" value="TERF1-INTERACTING NUCLEAR FACTOR 2"/>
    <property type="match status" value="1"/>
</dbReference>
<proteinExistence type="predicted"/>
<dbReference type="STRING" id="56216.A0A1A6HXH8"/>
<name>A0A1A6HXH8_NEOLE</name>
<evidence type="ECO:0000256" key="1">
    <source>
        <dbReference type="SAM" id="MobiDB-lite"/>
    </source>
</evidence>
<evidence type="ECO:0000259" key="2">
    <source>
        <dbReference type="Pfam" id="PF14973"/>
    </source>
</evidence>
<feature type="compositionally biased region" description="Basic and acidic residues" evidence="1">
    <location>
        <begin position="291"/>
        <end position="301"/>
    </location>
</feature>
<protein>
    <recommendedName>
        <fullName evidence="2">TERF1-interacting nuclear factor 2 N-terminal domain-containing protein</fullName>
    </recommendedName>
</protein>
<dbReference type="GO" id="GO:1904356">
    <property type="term" value="P:regulation of telomere maintenance via telomere lengthening"/>
    <property type="evidence" value="ECO:0007669"/>
    <property type="project" value="TreeGrafter"/>
</dbReference>
<reference evidence="3 4" key="1">
    <citation type="submission" date="2016-06" db="EMBL/GenBank/DDBJ databases">
        <title>The Draft Genome Sequence and Annotation of the Desert Woodrat Neotoma lepida.</title>
        <authorList>
            <person name="Campbell M."/>
            <person name="Oakeson K.F."/>
            <person name="Yandell M."/>
            <person name="Halpert J.R."/>
            <person name="Dearing D."/>
        </authorList>
    </citation>
    <scope>NUCLEOTIDE SEQUENCE [LARGE SCALE GENOMIC DNA]</scope>
    <source>
        <strain evidence="3">417</strain>
        <tissue evidence="3">Liver</tissue>
    </source>
</reference>
<feature type="region of interest" description="Disordered" evidence="1">
    <location>
        <begin position="402"/>
        <end position="434"/>
    </location>
</feature>
<dbReference type="AlphaFoldDB" id="A0A1A6HXH8"/>
<gene>
    <name evidence="3" type="ORF">A6R68_23059</name>
</gene>
<sequence>MAPPPGLGPASLRFAAAASWLVVRRRRVEHFPRVLEFLQSLRAAAPGLVCYRHHERLCMGLGAKTKQDRKILEARENFCLHVKQLAETEDLASSLQELEQDYGEPFMVAMEKLFFEYVCQLEKALPAVRAQEVVETRHLKGRMWGGLTENGDPHICHLSCPQLQDALSWIQPGCLVTSSVALRQYGMDMGWPFSESSASGSVTLTEPMEQSPIQQTKPALHSPLPKAKRGLHQPASREHPEHLAGNRFNLAPLGQRKFRSQWTSAKGCHKERPTVMLFPFRNMDLPAQDRANPKSREEHGVDTGSVGTKTVCSGKSKPAPQSLGKRVSEESPLDSPAAEPKECTFLAYFPSSPYLLPCFYLRNCVNCYVDPLSLSLSPPRAKKPVQSPSLCSSVITIGDLVLDSEEEENDQREVKSPYQKLLPRPQDSCSLHPT</sequence>
<dbReference type="CDD" id="cd11657">
    <property type="entry name" value="TIN2_N"/>
    <property type="match status" value="1"/>
</dbReference>
<dbReference type="CDD" id="cd11741">
    <property type="entry name" value="TIN2_TBM"/>
    <property type="match status" value="1"/>
</dbReference>
<comment type="caution">
    <text evidence="3">The sequence shown here is derived from an EMBL/GenBank/DDBJ whole genome shotgun (WGS) entry which is preliminary data.</text>
</comment>
<dbReference type="Proteomes" id="UP000092124">
    <property type="component" value="Unassembled WGS sequence"/>
</dbReference>
<accession>A0A1A6HXH8</accession>
<organism evidence="3 4">
    <name type="scientific">Neotoma lepida</name>
    <name type="common">Desert woodrat</name>
    <dbReference type="NCBI Taxonomy" id="56216"/>
    <lineage>
        <taxon>Eukaryota</taxon>
        <taxon>Metazoa</taxon>
        <taxon>Chordata</taxon>
        <taxon>Craniata</taxon>
        <taxon>Vertebrata</taxon>
        <taxon>Euteleostomi</taxon>
        <taxon>Mammalia</taxon>
        <taxon>Eutheria</taxon>
        <taxon>Euarchontoglires</taxon>
        <taxon>Glires</taxon>
        <taxon>Rodentia</taxon>
        <taxon>Myomorpha</taxon>
        <taxon>Muroidea</taxon>
        <taxon>Cricetidae</taxon>
        <taxon>Neotominae</taxon>
        <taxon>Neotoma</taxon>
    </lineage>
</organism>
<feature type="region of interest" description="Disordered" evidence="1">
    <location>
        <begin position="286"/>
        <end position="336"/>
    </location>
</feature>
<dbReference type="OrthoDB" id="9948370at2759"/>
<feature type="non-terminal residue" evidence="3">
    <location>
        <position position="434"/>
    </location>
</feature>
<dbReference type="InterPro" id="IPR029400">
    <property type="entry name" value="TINF2_N"/>
</dbReference>
<dbReference type="PANTHER" id="PTHR15512:SF0">
    <property type="entry name" value="TERF1-INTERACTING NUCLEAR FACTOR 2"/>
    <property type="match status" value="1"/>
</dbReference>
<dbReference type="InterPro" id="IPR039098">
    <property type="entry name" value="TINF2"/>
</dbReference>
<dbReference type="GO" id="GO:0016233">
    <property type="term" value="P:telomere capping"/>
    <property type="evidence" value="ECO:0007669"/>
    <property type="project" value="InterPro"/>
</dbReference>
<dbReference type="GO" id="GO:0070187">
    <property type="term" value="C:shelterin complex"/>
    <property type="evidence" value="ECO:0007669"/>
    <property type="project" value="InterPro"/>
</dbReference>
<evidence type="ECO:0000313" key="3">
    <source>
        <dbReference type="EMBL" id="OBS82934.1"/>
    </source>
</evidence>
<feature type="domain" description="TERF1-interacting nuclear factor 2 N-terminal" evidence="2">
    <location>
        <begin position="64"/>
        <end position="132"/>
    </location>
</feature>
<feature type="region of interest" description="Disordered" evidence="1">
    <location>
        <begin position="198"/>
        <end position="239"/>
    </location>
</feature>
<dbReference type="GO" id="GO:0042162">
    <property type="term" value="F:telomeric DNA binding"/>
    <property type="evidence" value="ECO:0007669"/>
    <property type="project" value="TreeGrafter"/>
</dbReference>
<dbReference type="Pfam" id="PF14973">
    <property type="entry name" value="TINF2_N"/>
    <property type="match status" value="1"/>
</dbReference>
<dbReference type="EMBL" id="LZPO01007973">
    <property type="protein sequence ID" value="OBS82934.1"/>
    <property type="molecule type" value="Genomic_DNA"/>
</dbReference>
<keyword evidence="4" id="KW-1185">Reference proteome</keyword>
<evidence type="ECO:0000313" key="4">
    <source>
        <dbReference type="Proteomes" id="UP000092124"/>
    </source>
</evidence>